<evidence type="ECO:0000313" key="1">
    <source>
        <dbReference type="EMBL" id="MBB6568934.1"/>
    </source>
</evidence>
<dbReference type="RefSeq" id="WP_171673654.1">
    <property type="nucleotide sequence ID" value="NZ_BAAAGT010000013.1"/>
</dbReference>
<proteinExistence type="predicted"/>
<dbReference type="EMBL" id="JABJRC010000002">
    <property type="protein sequence ID" value="NOL41220.1"/>
    <property type="molecule type" value="Genomic_DNA"/>
</dbReference>
<accession>A0A7Y4KYW8</accession>
<dbReference type="InterPro" id="IPR012340">
    <property type="entry name" value="NA-bd_OB-fold"/>
</dbReference>
<evidence type="ECO:0000313" key="2">
    <source>
        <dbReference type="EMBL" id="NOL41220.1"/>
    </source>
</evidence>
<comment type="caution">
    <text evidence="2">The sequence shown here is derived from an EMBL/GenBank/DDBJ whole genome shotgun (WGS) entry which is preliminary data.</text>
</comment>
<keyword evidence="3" id="KW-1185">Reference proteome</keyword>
<sequence length="74" mass="8243">MTRGSDDAVVRSWQTDEGWGVLDCPSTPGGCWAHFSAIDAEGFRSLTVGDRVRLQWEHGDQDGYAFRAVRIQTN</sequence>
<name>A0A7Y4KYW8_9ACTN</name>
<dbReference type="EMBL" id="JACHKF010000001">
    <property type="protein sequence ID" value="MBB6568934.1"/>
    <property type="molecule type" value="Genomic_DNA"/>
</dbReference>
<evidence type="ECO:0000313" key="3">
    <source>
        <dbReference type="Proteomes" id="UP000534306"/>
    </source>
</evidence>
<dbReference type="Gene3D" id="2.40.50.140">
    <property type="entry name" value="Nucleic acid-binding proteins"/>
    <property type="match status" value="1"/>
</dbReference>
<organism evidence="2 3">
    <name type="scientific">Kribbella sandramycini</name>
    <dbReference type="NCBI Taxonomy" id="60450"/>
    <lineage>
        <taxon>Bacteria</taxon>
        <taxon>Bacillati</taxon>
        <taxon>Actinomycetota</taxon>
        <taxon>Actinomycetes</taxon>
        <taxon>Propionibacteriales</taxon>
        <taxon>Kribbellaceae</taxon>
        <taxon>Kribbella</taxon>
    </lineage>
</organism>
<dbReference type="AlphaFoldDB" id="A0A7Y4KYW8"/>
<evidence type="ECO:0000313" key="4">
    <source>
        <dbReference type="Proteomes" id="UP000553957"/>
    </source>
</evidence>
<protein>
    <submittedName>
        <fullName evidence="2">Cold shock domain-containing protein</fullName>
    </submittedName>
    <submittedName>
        <fullName evidence="1">CspA family cold shock protein</fullName>
    </submittedName>
</protein>
<dbReference type="SUPFAM" id="SSF50249">
    <property type="entry name" value="Nucleic acid-binding proteins"/>
    <property type="match status" value="1"/>
</dbReference>
<dbReference type="Proteomes" id="UP000553957">
    <property type="component" value="Unassembled WGS sequence"/>
</dbReference>
<reference evidence="2 3" key="1">
    <citation type="submission" date="2020-05" db="EMBL/GenBank/DDBJ databases">
        <title>Genome sequence of Kribbella sandramycini ATCC 39419.</title>
        <authorList>
            <person name="Maclea K.S."/>
            <person name="Fair J.L."/>
        </authorList>
    </citation>
    <scope>NUCLEOTIDE SEQUENCE [LARGE SCALE GENOMIC DNA]</scope>
    <source>
        <strain evidence="2 3">ATCC 39419</strain>
    </source>
</reference>
<reference evidence="1 4" key="2">
    <citation type="submission" date="2020-08" db="EMBL/GenBank/DDBJ databases">
        <title>Sequencing the genomes of 1000 actinobacteria strains.</title>
        <authorList>
            <person name="Klenk H.-P."/>
        </authorList>
    </citation>
    <scope>NUCLEOTIDE SEQUENCE [LARGE SCALE GENOMIC DNA]</scope>
    <source>
        <strain evidence="1 4">DSM 15626</strain>
    </source>
</reference>
<dbReference type="Proteomes" id="UP000534306">
    <property type="component" value="Unassembled WGS sequence"/>
</dbReference>
<gene>
    <name evidence="1" type="ORF">HNR71_004571</name>
    <name evidence="2" type="ORF">HPO96_13290</name>
</gene>